<evidence type="ECO:0000313" key="4">
    <source>
        <dbReference type="Proteomes" id="UP000054477"/>
    </source>
</evidence>
<name>A0A0C9XFF3_9AGAR</name>
<dbReference type="OrthoDB" id="3241567at2759"/>
<organism evidence="3 4">
    <name type="scientific">Laccaria amethystina LaAM-08-1</name>
    <dbReference type="NCBI Taxonomy" id="1095629"/>
    <lineage>
        <taxon>Eukaryota</taxon>
        <taxon>Fungi</taxon>
        <taxon>Dikarya</taxon>
        <taxon>Basidiomycota</taxon>
        <taxon>Agaricomycotina</taxon>
        <taxon>Agaricomycetes</taxon>
        <taxon>Agaricomycetidae</taxon>
        <taxon>Agaricales</taxon>
        <taxon>Agaricineae</taxon>
        <taxon>Hydnangiaceae</taxon>
        <taxon>Laccaria</taxon>
    </lineage>
</organism>
<dbReference type="EMBL" id="KN838578">
    <property type="protein sequence ID" value="KIK03641.1"/>
    <property type="molecule type" value="Genomic_DNA"/>
</dbReference>
<dbReference type="AlphaFoldDB" id="A0A0C9XFF3"/>
<proteinExistence type="predicted"/>
<dbReference type="InterPro" id="IPR046522">
    <property type="entry name" value="DUF6699"/>
</dbReference>
<feature type="domain" description="DUF6699" evidence="2">
    <location>
        <begin position="112"/>
        <end position="246"/>
    </location>
</feature>
<sequence length="264" mass="30055">MADVRFQLAHEKPRFFKSKPNHKDKGAPRGILKAPGEYEVGHRSEAPLSASNRHHDSRHSSRYPPSTAIPSSTGVIPYHSLLTPHYDYSSSSDRSTEAEIRLNSFLSDPRFTWNITLPSTTATYPSRIPNLQLPATDPPTHKVTLRFSLPHPDFSEMKRSWSSLTVRARDSKRVTIRDILDATYSYFQTTLKFHEYNNLPLDAYHDLMESYTRRLDCQKHGSYLGHDPKREDALLGNTSFHGLKLSSVKDGEIKFSLLLGPSIY</sequence>
<protein>
    <recommendedName>
        <fullName evidence="2">DUF6699 domain-containing protein</fullName>
    </recommendedName>
</protein>
<feature type="region of interest" description="Disordered" evidence="1">
    <location>
        <begin position="16"/>
        <end position="71"/>
    </location>
</feature>
<dbReference type="HOGENOM" id="CLU_1065844_0_0_1"/>
<keyword evidence="4" id="KW-1185">Reference proteome</keyword>
<reference evidence="3 4" key="1">
    <citation type="submission" date="2014-04" db="EMBL/GenBank/DDBJ databases">
        <authorList>
            <consortium name="DOE Joint Genome Institute"/>
            <person name="Kuo A."/>
            <person name="Kohler A."/>
            <person name="Nagy L.G."/>
            <person name="Floudas D."/>
            <person name="Copeland A."/>
            <person name="Barry K.W."/>
            <person name="Cichocki N."/>
            <person name="Veneault-Fourrey C."/>
            <person name="LaButti K."/>
            <person name="Lindquist E.A."/>
            <person name="Lipzen A."/>
            <person name="Lundell T."/>
            <person name="Morin E."/>
            <person name="Murat C."/>
            <person name="Sun H."/>
            <person name="Tunlid A."/>
            <person name="Henrissat B."/>
            <person name="Grigoriev I.V."/>
            <person name="Hibbett D.S."/>
            <person name="Martin F."/>
            <person name="Nordberg H.P."/>
            <person name="Cantor M.N."/>
            <person name="Hua S.X."/>
        </authorList>
    </citation>
    <scope>NUCLEOTIDE SEQUENCE [LARGE SCALE GENOMIC DNA]</scope>
    <source>
        <strain evidence="3 4">LaAM-08-1</strain>
    </source>
</reference>
<accession>A0A0C9XFF3</accession>
<dbReference type="Pfam" id="PF20415">
    <property type="entry name" value="DUF6699"/>
    <property type="match status" value="1"/>
</dbReference>
<evidence type="ECO:0000256" key="1">
    <source>
        <dbReference type="SAM" id="MobiDB-lite"/>
    </source>
</evidence>
<gene>
    <name evidence="3" type="ORF">K443DRAFT_676637</name>
</gene>
<dbReference type="Proteomes" id="UP000054477">
    <property type="component" value="Unassembled WGS sequence"/>
</dbReference>
<evidence type="ECO:0000259" key="2">
    <source>
        <dbReference type="Pfam" id="PF20415"/>
    </source>
</evidence>
<reference evidence="4" key="2">
    <citation type="submission" date="2015-01" db="EMBL/GenBank/DDBJ databases">
        <title>Evolutionary Origins and Diversification of the Mycorrhizal Mutualists.</title>
        <authorList>
            <consortium name="DOE Joint Genome Institute"/>
            <consortium name="Mycorrhizal Genomics Consortium"/>
            <person name="Kohler A."/>
            <person name="Kuo A."/>
            <person name="Nagy L.G."/>
            <person name="Floudas D."/>
            <person name="Copeland A."/>
            <person name="Barry K.W."/>
            <person name="Cichocki N."/>
            <person name="Veneault-Fourrey C."/>
            <person name="LaButti K."/>
            <person name="Lindquist E.A."/>
            <person name="Lipzen A."/>
            <person name="Lundell T."/>
            <person name="Morin E."/>
            <person name="Murat C."/>
            <person name="Riley R."/>
            <person name="Ohm R."/>
            <person name="Sun H."/>
            <person name="Tunlid A."/>
            <person name="Henrissat B."/>
            <person name="Grigoriev I.V."/>
            <person name="Hibbett D.S."/>
            <person name="Martin F."/>
        </authorList>
    </citation>
    <scope>NUCLEOTIDE SEQUENCE [LARGE SCALE GENOMIC DNA]</scope>
    <source>
        <strain evidence="4">LaAM-08-1</strain>
    </source>
</reference>
<evidence type="ECO:0000313" key="3">
    <source>
        <dbReference type="EMBL" id="KIK03641.1"/>
    </source>
</evidence>